<dbReference type="SUPFAM" id="SSF51735">
    <property type="entry name" value="NAD(P)-binding Rossmann-fold domains"/>
    <property type="match status" value="1"/>
</dbReference>
<dbReference type="InterPro" id="IPR016040">
    <property type="entry name" value="NAD(P)-bd_dom"/>
</dbReference>
<accession>A0A3B9H0U2</accession>
<dbReference type="Gene3D" id="3.40.50.720">
    <property type="entry name" value="NAD(P)-binding Rossmann-like Domain"/>
    <property type="match status" value="1"/>
</dbReference>
<dbReference type="InterPro" id="IPR036291">
    <property type="entry name" value="NAD(P)-bd_dom_sf"/>
</dbReference>
<dbReference type="GO" id="GO:0044877">
    <property type="term" value="F:protein-containing complex binding"/>
    <property type="evidence" value="ECO:0007669"/>
    <property type="project" value="TreeGrafter"/>
</dbReference>
<dbReference type="Pfam" id="PF13460">
    <property type="entry name" value="NAD_binding_10"/>
    <property type="match status" value="1"/>
</dbReference>
<dbReference type="InterPro" id="IPR051207">
    <property type="entry name" value="ComplexI_NDUFA9_subunit"/>
</dbReference>
<dbReference type="AlphaFoldDB" id="A0A3B9H0U2"/>
<dbReference type="PANTHER" id="PTHR12126">
    <property type="entry name" value="NADH-UBIQUINONE OXIDOREDUCTASE 39 KDA SUBUNIT-RELATED"/>
    <property type="match status" value="1"/>
</dbReference>
<dbReference type="RefSeq" id="WP_272990138.1">
    <property type="nucleotide sequence ID" value="NZ_CAJWRG010000037.1"/>
</dbReference>
<dbReference type="Proteomes" id="UP000259610">
    <property type="component" value="Unassembled WGS sequence"/>
</dbReference>
<sequence>MKILVLGGYGLIGLSITKALIHAGHDVSGFGRSVRKGEAAAPDVTWIGRDLSHMTEAEDWTHVLSGIDVVVNAAGVLQDGMNDRVMAVQRDAVRALAVACKPAGVRQIIQISAPGVSESSDTVFYRSKAEGDAAVKAGGVNWVIFRPGLVLSPQAYGGTSLLRQLAAVPLVQPVMLADADIRTVYVEDVAAAVVRAVEEGLTGTDADLLSPEPTRLEDLILALRSWL</sequence>
<evidence type="ECO:0000313" key="3">
    <source>
        <dbReference type="Proteomes" id="UP000259610"/>
    </source>
</evidence>
<dbReference type="EMBL" id="DMAN01000318">
    <property type="protein sequence ID" value="HAE28322.1"/>
    <property type="molecule type" value="Genomic_DNA"/>
</dbReference>
<proteinExistence type="predicted"/>
<reference evidence="2 3" key="1">
    <citation type="journal article" date="2018" name="Nat. Biotechnol.">
        <title>A standardized bacterial taxonomy based on genome phylogeny substantially revises the tree of life.</title>
        <authorList>
            <person name="Parks D.H."/>
            <person name="Chuvochina M."/>
            <person name="Waite D.W."/>
            <person name="Rinke C."/>
            <person name="Skarshewski A."/>
            <person name="Chaumeil P.A."/>
            <person name="Hugenholtz P."/>
        </authorList>
    </citation>
    <scope>NUCLEOTIDE SEQUENCE [LARGE SCALE GENOMIC DNA]</scope>
    <source>
        <strain evidence="2">UBA8733</strain>
    </source>
</reference>
<gene>
    <name evidence="2" type="ORF">DCG58_14255</name>
</gene>
<feature type="domain" description="NAD(P)-binding" evidence="1">
    <location>
        <begin position="7"/>
        <end position="197"/>
    </location>
</feature>
<name>A0A3B9H0U2_9PROT</name>
<evidence type="ECO:0000313" key="2">
    <source>
        <dbReference type="EMBL" id="HAE28322.1"/>
    </source>
</evidence>
<evidence type="ECO:0000259" key="1">
    <source>
        <dbReference type="Pfam" id="PF13460"/>
    </source>
</evidence>
<feature type="non-terminal residue" evidence="2">
    <location>
        <position position="227"/>
    </location>
</feature>
<protein>
    <recommendedName>
        <fullName evidence="1">NAD(P)-binding domain-containing protein</fullName>
    </recommendedName>
</protein>
<comment type="caution">
    <text evidence="2">The sequence shown here is derived from an EMBL/GenBank/DDBJ whole genome shotgun (WGS) entry which is preliminary data.</text>
</comment>
<dbReference type="PANTHER" id="PTHR12126:SF11">
    <property type="entry name" value="NADH DEHYDROGENASE [UBIQUINONE] 1 ALPHA SUBCOMPLEX SUBUNIT 9, MITOCHONDRIAL"/>
    <property type="match status" value="1"/>
</dbReference>
<organism evidence="2 3">
    <name type="scientific">Hyphomonas adhaerens</name>
    <dbReference type="NCBI Taxonomy" id="81029"/>
    <lineage>
        <taxon>Bacteria</taxon>
        <taxon>Pseudomonadati</taxon>
        <taxon>Pseudomonadota</taxon>
        <taxon>Alphaproteobacteria</taxon>
        <taxon>Hyphomonadales</taxon>
        <taxon>Hyphomonadaceae</taxon>
        <taxon>Hyphomonas</taxon>
    </lineage>
</organism>